<keyword evidence="7" id="KW-1185">Reference proteome</keyword>
<comment type="caution">
    <text evidence="6">The sequence shown here is derived from an EMBL/GenBank/DDBJ whole genome shotgun (WGS) entry which is preliminary data.</text>
</comment>
<comment type="similarity">
    <text evidence="1">Belongs to the peptidase C14B family.</text>
</comment>
<dbReference type="Gene3D" id="3.40.50.12660">
    <property type="match status" value="1"/>
</dbReference>
<evidence type="ECO:0000313" key="6">
    <source>
        <dbReference type="EMBL" id="TFY70869.1"/>
    </source>
</evidence>
<protein>
    <recommendedName>
        <fullName evidence="5">Peptidase C14 caspase domain-containing protein</fullName>
    </recommendedName>
</protein>
<accession>A0A4Y9ZBU8</accession>
<dbReference type="GO" id="GO:0006508">
    <property type="term" value="P:proteolysis"/>
    <property type="evidence" value="ECO:0007669"/>
    <property type="project" value="InterPro"/>
</dbReference>
<sequence length="887" mass="98399">MFSGSESDSGTPEAIGLSQSARAARGAARELEAFRAEQRQRIKEKNRARDARLKEHAAEKSLKGKGKDMGAEGAEDEEGEDGERERLEARMARAMGEAEGESGGDSDEAEGLEDVEMEEDEEGTGESEEDDEDAEMGEEFSGSEDDEDLEDERDVLDPKSKYLPDHLFTAALSNSRTSTKRTTNARTADADSRPIKKRKRATKKSKDILIGSRVIRALPSAGKVVEGTGAPSRRAARFTSKALALKGPQKTAKGWERRPTNLGVLKRSSGAPAMGHFEEPTRHTAQRTDKMMWDPQQQQEGGEYPPPPGPPPPDAGPSSIPFPMEMPPNMLHLVSLLAFTATLLVFLGHLPVYPGSLPAFHCTEYLYQQGIERMHCPAIQPNQLTLSLTLTLRVRTPHAIGRDTNLTIPTMNTAVPRLFLRLRRHRTFTATDIPNRSRSCLKTRTVMISAPVRAMVDITPHLTRTYRKSSYLHHQNVDTRRLRLLVYGNRSACATQIQFQVTPTGTMANRVVFSIIAPLLLTGVSRASCKSGAPRAKADIDQRVAEAEAGVGVGAEVAQAQAQAHTHAYAPTHTHAHGVEQARGHGHDHRMENDRGIERRREAARADNIRGMDWGRGLETFQHPQFLFSKCTGRKKALCIGINYAGQSRPLHGCVNDAKSVYRFLVKYYHYDPKNIILLTDDARNPRDQPTRANIFSAMRWLVKGAHAHDSLFFHYSGHGGQTRDKNGDEVDGYDEIIFPVDYQRAGDIVDDDLHHVMVRPLPPGCRLTAVFDSCHSGSVLDLPYMYHSNGRLKGSDVAPRYKKIKATPAEVICWSGCKDSGTTVDTQEGGLPVGAMSYAFLKVLKRNPNITYRDLLRGLKDVTKRYKQKAQLSAGHRIDTERRFLM</sequence>
<dbReference type="GO" id="GO:0006915">
    <property type="term" value="P:apoptotic process"/>
    <property type="evidence" value="ECO:0007669"/>
    <property type="project" value="UniProtKB-KW"/>
</dbReference>
<dbReference type="InterPro" id="IPR011600">
    <property type="entry name" value="Pept_C14_caspase"/>
</dbReference>
<feature type="region of interest" description="Disordered" evidence="4">
    <location>
        <begin position="245"/>
        <end position="323"/>
    </location>
</feature>
<feature type="compositionally biased region" description="Basic and acidic residues" evidence="4">
    <location>
        <begin position="27"/>
        <end position="70"/>
    </location>
</feature>
<evidence type="ECO:0000256" key="4">
    <source>
        <dbReference type="SAM" id="MobiDB-lite"/>
    </source>
</evidence>
<dbReference type="GO" id="GO:0005737">
    <property type="term" value="C:cytoplasm"/>
    <property type="evidence" value="ECO:0007669"/>
    <property type="project" value="TreeGrafter"/>
</dbReference>
<feature type="compositionally biased region" description="Polar residues" evidence="4">
    <location>
        <begin position="1"/>
        <end position="10"/>
    </location>
</feature>
<proteinExistence type="inferred from homology"/>
<keyword evidence="3" id="KW-0788">Thiol protease</keyword>
<feature type="compositionally biased region" description="Pro residues" evidence="4">
    <location>
        <begin position="304"/>
        <end position="315"/>
    </location>
</feature>
<dbReference type="PANTHER" id="PTHR48104:SF30">
    <property type="entry name" value="METACASPASE-1"/>
    <property type="match status" value="1"/>
</dbReference>
<dbReference type="AlphaFoldDB" id="A0A4Y9ZBU8"/>
<dbReference type="Pfam" id="PF00656">
    <property type="entry name" value="Peptidase_C14"/>
    <property type="match status" value="1"/>
</dbReference>
<dbReference type="EMBL" id="SEOQ01000078">
    <property type="protein sequence ID" value="TFY70869.1"/>
    <property type="molecule type" value="Genomic_DNA"/>
</dbReference>
<evidence type="ECO:0000256" key="3">
    <source>
        <dbReference type="ARBA" id="ARBA00022807"/>
    </source>
</evidence>
<feature type="compositionally biased region" description="Acidic residues" evidence="4">
    <location>
        <begin position="98"/>
        <end position="154"/>
    </location>
</feature>
<feature type="compositionally biased region" description="Low complexity" evidence="4">
    <location>
        <begin position="16"/>
        <end position="26"/>
    </location>
</feature>
<feature type="region of interest" description="Disordered" evidence="4">
    <location>
        <begin position="1"/>
        <end position="206"/>
    </location>
</feature>
<evidence type="ECO:0000256" key="1">
    <source>
        <dbReference type="ARBA" id="ARBA00009005"/>
    </source>
</evidence>
<evidence type="ECO:0000313" key="7">
    <source>
        <dbReference type="Proteomes" id="UP000298327"/>
    </source>
</evidence>
<feature type="compositionally biased region" description="Acidic residues" evidence="4">
    <location>
        <begin position="73"/>
        <end position="82"/>
    </location>
</feature>
<organism evidence="6 7">
    <name type="scientific">Dentipellis fragilis</name>
    <dbReference type="NCBI Taxonomy" id="205917"/>
    <lineage>
        <taxon>Eukaryota</taxon>
        <taxon>Fungi</taxon>
        <taxon>Dikarya</taxon>
        <taxon>Basidiomycota</taxon>
        <taxon>Agaricomycotina</taxon>
        <taxon>Agaricomycetes</taxon>
        <taxon>Russulales</taxon>
        <taxon>Hericiaceae</taxon>
        <taxon>Dentipellis</taxon>
    </lineage>
</organism>
<dbReference type="PANTHER" id="PTHR48104">
    <property type="entry name" value="METACASPASE-4"/>
    <property type="match status" value="1"/>
</dbReference>
<feature type="compositionally biased region" description="Basic and acidic residues" evidence="4">
    <location>
        <begin position="276"/>
        <end position="292"/>
    </location>
</feature>
<dbReference type="OrthoDB" id="3223806at2759"/>
<feature type="compositionally biased region" description="Basic and acidic residues" evidence="4">
    <location>
        <begin position="155"/>
        <end position="164"/>
    </location>
</feature>
<dbReference type="InterPro" id="IPR050452">
    <property type="entry name" value="Metacaspase"/>
</dbReference>
<evidence type="ECO:0000259" key="5">
    <source>
        <dbReference type="Pfam" id="PF00656"/>
    </source>
</evidence>
<keyword evidence="3" id="KW-0378">Hydrolase</keyword>
<keyword evidence="2" id="KW-0053">Apoptosis</keyword>
<gene>
    <name evidence="6" type="ORF">EVG20_g2131</name>
</gene>
<feature type="domain" description="Peptidase C14 caspase" evidence="5">
    <location>
        <begin position="634"/>
        <end position="874"/>
    </location>
</feature>
<evidence type="ECO:0000256" key="2">
    <source>
        <dbReference type="ARBA" id="ARBA00022703"/>
    </source>
</evidence>
<reference evidence="6 7" key="1">
    <citation type="submission" date="2019-02" db="EMBL/GenBank/DDBJ databases">
        <title>Genome sequencing of the rare red list fungi Dentipellis fragilis.</title>
        <authorList>
            <person name="Buettner E."/>
            <person name="Kellner H."/>
        </authorList>
    </citation>
    <scope>NUCLEOTIDE SEQUENCE [LARGE SCALE GENOMIC DNA]</scope>
    <source>
        <strain evidence="6 7">DSM 105465</strain>
    </source>
</reference>
<feature type="compositionally biased region" description="Low complexity" evidence="4">
    <location>
        <begin position="173"/>
        <end position="187"/>
    </location>
</feature>
<dbReference type="SUPFAM" id="SSF52129">
    <property type="entry name" value="Caspase-like"/>
    <property type="match status" value="1"/>
</dbReference>
<dbReference type="InterPro" id="IPR029030">
    <property type="entry name" value="Caspase-like_dom_sf"/>
</dbReference>
<keyword evidence="3" id="KW-0645">Protease</keyword>
<dbReference type="Proteomes" id="UP000298327">
    <property type="component" value="Unassembled WGS sequence"/>
</dbReference>
<name>A0A4Y9ZBU8_9AGAM</name>
<dbReference type="GO" id="GO:0004197">
    <property type="term" value="F:cysteine-type endopeptidase activity"/>
    <property type="evidence" value="ECO:0007669"/>
    <property type="project" value="InterPro"/>
</dbReference>